<evidence type="ECO:0000313" key="2">
    <source>
        <dbReference type="Proteomes" id="UP000594042"/>
    </source>
</evidence>
<accession>A0A7G1I2K1</accession>
<sequence length="115" mass="13348">MSYKFMLLRYHSIKSLAQLVRARRLLIAATYPAQTMLHFFHRHTLYQPANTLKITATPASKTNILYNSVTHLDFNLSTACTLCLIYRFHNIINSIIYQYKVFPINDLSHAGKSQQ</sequence>
<keyword evidence="2" id="KW-1185">Reference proteome</keyword>
<evidence type="ECO:0000313" key="1">
    <source>
        <dbReference type="EMBL" id="BCI64821.1"/>
    </source>
</evidence>
<dbReference type="Proteomes" id="UP000594042">
    <property type="component" value="Chromosome"/>
</dbReference>
<protein>
    <submittedName>
        <fullName evidence="1">Uncharacterized protein</fullName>
    </submittedName>
</protein>
<gene>
    <name evidence="1" type="ORF">Cop2CBH44_31740</name>
</gene>
<proteinExistence type="predicted"/>
<dbReference type="EMBL" id="AP023322">
    <property type="protein sequence ID" value="BCI64821.1"/>
    <property type="molecule type" value="Genomic_DNA"/>
</dbReference>
<name>A0A7G1I2K1_9BACT</name>
<organism evidence="1 2">
    <name type="scientific">Coprobacter secundus subsp. similis</name>
    <dbReference type="NCBI Taxonomy" id="2751153"/>
    <lineage>
        <taxon>Bacteria</taxon>
        <taxon>Pseudomonadati</taxon>
        <taxon>Bacteroidota</taxon>
        <taxon>Bacteroidia</taxon>
        <taxon>Bacteroidales</taxon>
        <taxon>Barnesiellaceae</taxon>
        <taxon>Coprobacter</taxon>
    </lineage>
</organism>
<dbReference type="KEGG" id="copr:Cop2CBH44_31740"/>
<reference evidence="2" key="1">
    <citation type="submission" date="2020-07" db="EMBL/GenBank/DDBJ databases">
        <title>Complete genome sequencing of Coprobacter sp. strain 2CBH44.</title>
        <authorList>
            <person name="Sakamoto M."/>
            <person name="Murakami T."/>
            <person name="Mori H."/>
        </authorList>
    </citation>
    <scope>NUCLEOTIDE SEQUENCE [LARGE SCALE GENOMIC DNA]</scope>
    <source>
        <strain evidence="2">2CBH44</strain>
    </source>
</reference>
<dbReference type="AlphaFoldDB" id="A0A7G1I2K1"/>